<dbReference type="InterPro" id="IPR013547">
    <property type="entry name" value="P4H_N"/>
</dbReference>
<dbReference type="Gene3D" id="2.60.120.620">
    <property type="entry name" value="q2cbj1_9rhob like domain"/>
    <property type="match status" value="1"/>
</dbReference>
<dbReference type="GO" id="GO:0005788">
    <property type="term" value="C:endoplasmic reticulum lumen"/>
    <property type="evidence" value="ECO:0007669"/>
    <property type="project" value="UniProtKB-SubCell"/>
</dbReference>
<reference evidence="15" key="1">
    <citation type="submission" date="2021-03" db="EMBL/GenBank/DDBJ databases">
        <authorList>
            <person name="Bekaert M."/>
        </authorList>
    </citation>
    <scope>NUCLEOTIDE SEQUENCE</scope>
</reference>
<dbReference type="Gene3D" id="1.25.40.10">
    <property type="entry name" value="Tetratricopeptide repeat domain"/>
    <property type="match status" value="2"/>
</dbReference>
<evidence type="ECO:0000259" key="14">
    <source>
        <dbReference type="PROSITE" id="PS51471"/>
    </source>
</evidence>
<name>A0A8S3S615_MYTED</name>
<evidence type="ECO:0000256" key="7">
    <source>
        <dbReference type="ARBA" id="ARBA00022824"/>
    </source>
</evidence>
<dbReference type="FunFam" id="1.25.40.10:FF:000006">
    <property type="entry name" value="Prolyl 4-hydroxylase subunit alpha 2"/>
    <property type="match status" value="1"/>
</dbReference>
<dbReference type="EC" id="1.14.11.2" evidence="5"/>
<dbReference type="OrthoDB" id="420380at2759"/>
<feature type="domain" description="Fe2OG dioxygenase" evidence="14">
    <location>
        <begin position="463"/>
        <end position="571"/>
    </location>
</feature>
<comment type="similarity">
    <text evidence="4">Belongs to the P4HA family.</text>
</comment>
<accession>A0A8S3S615</accession>
<dbReference type="InterPro" id="IPR011990">
    <property type="entry name" value="TPR-like_helical_dom_sf"/>
</dbReference>
<keyword evidence="6" id="KW-0479">Metal-binding</keyword>
<keyword evidence="9" id="KW-0223">Dioxygenase</keyword>
<keyword evidence="8" id="KW-0847">Vitamin C</keyword>
<dbReference type="Gene3D" id="6.10.140.1460">
    <property type="match status" value="1"/>
</dbReference>
<dbReference type="SMART" id="SM00702">
    <property type="entry name" value="P4Hc"/>
    <property type="match status" value="1"/>
</dbReference>
<evidence type="ECO:0000256" key="6">
    <source>
        <dbReference type="ARBA" id="ARBA00022723"/>
    </source>
</evidence>
<evidence type="ECO:0000256" key="13">
    <source>
        <dbReference type="SAM" id="SignalP"/>
    </source>
</evidence>
<comment type="cofactor">
    <cofactor evidence="1">
        <name>L-ascorbate</name>
        <dbReference type="ChEBI" id="CHEBI:38290"/>
    </cofactor>
</comment>
<evidence type="ECO:0000256" key="1">
    <source>
        <dbReference type="ARBA" id="ARBA00001961"/>
    </source>
</evidence>
<dbReference type="InterPro" id="IPR059068">
    <property type="entry name" value="TPR_P4H"/>
</dbReference>
<protein>
    <recommendedName>
        <fullName evidence="5">procollagen-proline 4-dioxygenase</fullName>
        <ecNumber evidence="5">1.14.11.2</ecNumber>
    </recommendedName>
</protein>
<keyword evidence="11" id="KW-0408">Iron</keyword>
<dbReference type="Proteomes" id="UP000683360">
    <property type="component" value="Unassembled WGS sequence"/>
</dbReference>
<dbReference type="PROSITE" id="PS51471">
    <property type="entry name" value="FE2OG_OXY"/>
    <property type="match status" value="1"/>
</dbReference>
<dbReference type="InterPro" id="IPR006620">
    <property type="entry name" value="Pro_4_hyd_alph"/>
</dbReference>
<feature type="chain" id="PRO_5035823673" description="procollagen-proline 4-dioxygenase" evidence="13">
    <location>
        <begin position="20"/>
        <end position="586"/>
    </location>
</feature>
<organism evidence="15 16">
    <name type="scientific">Mytilus edulis</name>
    <name type="common">Blue mussel</name>
    <dbReference type="NCBI Taxonomy" id="6550"/>
    <lineage>
        <taxon>Eukaryota</taxon>
        <taxon>Metazoa</taxon>
        <taxon>Spiralia</taxon>
        <taxon>Lophotrochozoa</taxon>
        <taxon>Mollusca</taxon>
        <taxon>Bivalvia</taxon>
        <taxon>Autobranchia</taxon>
        <taxon>Pteriomorphia</taxon>
        <taxon>Mytilida</taxon>
        <taxon>Mytiloidea</taxon>
        <taxon>Mytilidae</taxon>
        <taxon>Mytilinae</taxon>
        <taxon>Mytilus</taxon>
    </lineage>
</organism>
<keyword evidence="7" id="KW-0256">Endoplasmic reticulum</keyword>
<dbReference type="InterPro" id="IPR045054">
    <property type="entry name" value="P4HA-like"/>
</dbReference>
<evidence type="ECO:0000256" key="4">
    <source>
        <dbReference type="ARBA" id="ARBA00006511"/>
    </source>
</evidence>
<evidence type="ECO:0000256" key="9">
    <source>
        <dbReference type="ARBA" id="ARBA00022964"/>
    </source>
</evidence>
<dbReference type="GO" id="GO:0004656">
    <property type="term" value="F:procollagen-proline 4-dioxygenase activity"/>
    <property type="evidence" value="ECO:0007669"/>
    <property type="project" value="UniProtKB-EC"/>
</dbReference>
<dbReference type="FunFam" id="2.60.120.620:FF:000001">
    <property type="entry name" value="Prolyl 4-hydroxylase subunit alpha 2"/>
    <property type="match status" value="1"/>
</dbReference>
<dbReference type="InterPro" id="IPR044862">
    <property type="entry name" value="Pro_4_hyd_alph_FE2OG_OXY"/>
</dbReference>
<dbReference type="Pfam" id="PF23558">
    <property type="entry name" value="TPR_P4H"/>
    <property type="match status" value="1"/>
</dbReference>
<evidence type="ECO:0000256" key="8">
    <source>
        <dbReference type="ARBA" id="ARBA00022896"/>
    </source>
</evidence>
<comment type="caution">
    <text evidence="15">The sequence shown here is derived from an EMBL/GenBank/DDBJ whole genome shotgun (WGS) entry which is preliminary data.</text>
</comment>
<evidence type="ECO:0000256" key="3">
    <source>
        <dbReference type="ARBA" id="ARBA00004319"/>
    </source>
</evidence>
<feature type="signal peptide" evidence="13">
    <location>
        <begin position="1"/>
        <end position="19"/>
    </location>
</feature>
<evidence type="ECO:0000256" key="12">
    <source>
        <dbReference type="ARBA" id="ARBA00023180"/>
    </source>
</evidence>
<gene>
    <name evidence="15" type="ORF">MEDL_30226</name>
</gene>
<dbReference type="PANTHER" id="PTHR10869">
    <property type="entry name" value="PROLYL 4-HYDROXYLASE ALPHA SUBUNIT"/>
    <property type="match status" value="1"/>
</dbReference>
<comment type="function">
    <text evidence="2">Catalyzes the post-translational formation of 4-hydroxyproline in -Xaa-Pro-Gly- sequences in collagens and other proteins.</text>
</comment>
<dbReference type="EMBL" id="CAJPWZ010001484">
    <property type="protein sequence ID" value="CAG2216540.1"/>
    <property type="molecule type" value="Genomic_DNA"/>
</dbReference>
<dbReference type="Pfam" id="PF08336">
    <property type="entry name" value="P4Ha_N"/>
    <property type="match status" value="1"/>
</dbReference>
<dbReference type="Pfam" id="PF13640">
    <property type="entry name" value="2OG-FeII_Oxy_3"/>
    <property type="match status" value="1"/>
</dbReference>
<keyword evidence="16" id="KW-1185">Reference proteome</keyword>
<evidence type="ECO:0000256" key="5">
    <source>
        <dbReference type="ARBA" id="ARBA00012269"/>
    </source>
</evidence>
<evidence type="ECO:0000313" key="15">
    <source>
        <dbReference type="EMBL" id="CAG2216540.1"/>
    </source>
</evidence>
<keyword evidence="10 15" id="KW-0560">Oxidoreductase</keyword>
<proteinExistence type="inferred from homology"/>
<dbReference type="InterPro" id="IPR005123">
    <property type="entry name" value="Oxoglu/Fe-dep_dioxygenase_dom"/>
</dbReference>
<keyword evidence="13" id="KW-0732">Signal</keyword>
<dbReference type="PANTHER" id="PTHR10869:SF244">
    <property type="entry name" value="PROLYL 4-HYDROXYLASE SUBUNIT ALPHA-2"/>
    <property type="match status" value="1"/>
</dbReference>
<evidence type="ECO:0000256" key="11">
    <source>
        <dbReference type="ARBA" id="ARBA00023004"/>
    </source>
</evidence>
<evidence type="ECO:0000256" key="10">
    <source>
        <dbReference type="ARBA" id="ARBA00023002"/>
    </source>
</evidence>
<evidence type="ECO:0000313" key="16">
    <source>
        <dbReference type="Proteomes" id="UP000683360"/>
    </source>
</evidence>
<keyword evidence="12" id="KW-0325">Glycoprotein</keyword>
<sequence length="586" mass="67662">MTNQRYLLLLICVASVVRCELFTSLAHMERALFAEREISSRIKEYVREEKQRLDALSRLADELETHSSKALENVDFYLGNPVNAYLFVKRFTVDWERHIEDILKWKPNEEFHEKVNKLKEYLPTYEDLNGAVAALLRLQDTYKLETEKIAAGDIAGIKTSELSAVDCFEVGRVAYNDEDYYHTTAWMIEAMSRLENEKNKTVNKSEIIDFLAFSVYQYAYTQSDTYHCHMWLEESLSKDMKEINKTADRSEILDYLSYVTMLQGNVRHALDLTNELLTLVPGHDRALNNKEYYLKMISEKEEKMGETATMGEAATMGEPAADEPLKNEKGRDEYKSTDEFIMYERLCRGEHTHDYKDQHKLVCRYKTNNDPLLLINPAKEEEIYLDPYLVAYHNVISDYELAVIKSIATPKLGRATVHNAKTGKLEFAHYRVSKSAWLRPDDDIVVERVNRRISAVTKLEMDTAEDLQIANYGIGGHYEPHFDFARKEESNAFKGLNTGNRIATWLSYMSDVEAGGATVFPYIGVKIFPKRGMAAFWYNLYKNGDGIYDTRHAACPVLVGTKWVSNKWIHERGQEFRRPCGLLADD</sequence>
<dbReference type="AlphaFoldDB" id="A0A8S3S615"/>
<comment type="subcellular location">
    <subcellularLocation>
        <location evidence="3">Endoplasmic reticulum lumen</location>
    </subcellularLocation>
</comment>
<dbReference type="GO" id="GO:0031418">
    <property type="term" value="F:L-ascorbic acid binding"/>
    <property type="evidence" value="ECO:0007669"/>
    <property type="project" value="UniProtKB-KW"/>
</dbReference>
<dbReference type="GO" id="GO:0005506">
    <property type="term" value="F:iron ion binding"/>
    <property type="evidence" value="ECO:0007669"/>
    <property type="project" value="InterPro"/>
</dbReference>
<evidence type="ECO:0000256" key="2">
    <source>
        <dbReference type="ARBA" id="ARBA00002035"/>
    </source>
</evidence>